<dbReference type="EMBL" id="CP150484">
    <property type="protein sequence ID" value="WYW17912.1"/>
    <property type="molecule type" value="Genomic_DNA"/>
</dbReference>
<keyword evidence="2" id="KW-1185">Reference proteome</keyword>
<reference evidence="1" key="1">
    <citation type="submission" date="2023-10" db="EMBL/GenBank/DDBJ databases">
        <title>Whole genome sequencing of actinobacterial strain Amycolatopsis sp. (BCA-696) identifies the underlying plant growth-promoting genes.</title>
        <authorList>
            <person name="Gandham P."/>
            <person name="Vadla N."/>
            <person name="Saji A."/>
            <person name="Srinivas V."/>
            <person name="Ruperao P."/>
            <person name="Selvanayagam S."/>
            <person name="Saxena R.K."/>
            <person name="Rathore A."/>
            <person name="Gopalakrishnan S."/>
            <person name="Thakur V."/>
        </authorList>
    </citation>
    <scope>NUCLEOTIDE SEQUENCE</scope>
    <source>
        <strain evidence="1">BCA-696</strain>
    </source>
</reference>
<sequence length="65" mass="7194">MVAPLAKGRRFRVDRERFLDAETRRSPPRSATTREGANLSGIKAFFAPITELISAEEGATEDCRA</sequence>
<dbReference type="Proteomes" id="UP001456344">
    <property type="component" value="Chromosome"/>
</dbReference>
<name>A0ACD5BF59_9PSEU</name>
<accession>A0ACD5BF59</accession>
<proteinExistence type="predicted"/>
<evidence type="ECO:0000313" key="1">
    <source>
        <dbReference type="EMBL" id="WYW17912.1"/>
    </source>
</evidence>
<evidence type="ECO:0000313" key="2">
    <source>
        <dbReference type="Proteomes" id="UP001456344"/>
    </source>
</evidence>
<organism evidence="1 2">
    <name type="scientific">Amycolatopsis coloradensis</name>
    <dbReference type="NCBI Taxonomy" id="76021"/>
    <lineage>
        <taxon>Bacteria</taxon>
        <taxon>Bacillati</taxon>
        <taxon>Actinomycetota</taxon>
        <taxon>Actinomycetes</taxon>
        <taxon>Pseudonocardiales</taxon>
        <taxon>Pseudonocardiaceae</taxon>
        <taxon>Amycolatopsis</taxon>
    </lineage>
</organism>
<protein>
    <submittedName>
        <fullName evidence="1">Uncharacterized protein</fullName>
    </submittedName>
</protein>
<gene>
    <name evidence="1" type="ORF">LCL61_20395</name>
</gene>